<protein>
    <submittedName>
        <fullName evidence="2">Uncharacterized protein</fullName>
    </submittedName>
</protein>
<evidence type="ECO:0000313" key="2">
    <source>
        <dbReference type="EMBL" id="GBP69202.1"/>
    </source>
</evidence>
<sequence length="73" mass="8254">MALEPCNKHGPMCSWSEPHTALEGSRSGPSLYSVRSRDVRLRFWFLTVKKNPRAAFNDPRSPELPASGLRPLF</sequence>
<reference evidence="2 3" key="1">
    <citation type="journal article" date="2019" name="Commun. Biol.">
        <title>The bagworm genome reveals a unique fibroin gene that provides high tensile strength.</title>
        <authorList>
            <person name="Kono N."/>
            <person name="Nakamura H."/>
            <person name="Ohtoshi R."/>
            <person name="Tomita M."/>
            <person name="Numata K."/>
            <person name="Arakawa K."/>
        </authorList>
    </citation>
    <scope>NUCLEOTIDE SEQUENCE [LARGE SCALE GENOMIC DNA]</scope>
</reference>
<organism evidence="2 3">
    <name type="scientific">Eumeta variegata</name>
    <name type="common">Bagworm moth</name>
    <name type="synonym">Eumeta japonica</name>
    <dbReference type="NCBI Taxonomy" id="151549"/>
    <lineage>
        <taxon>Eukaryota</taxon>
        <taxon>Metazoa</taxon>
        <taxon>Ecdysozoa</taxon>
        <taxon>Arthropoda</taxon>
        <taxon>Hexapoda</taxon>
        <taxon>Insecta</taxon>
        <taxon>Pterygota</taxon>
        <taxon>Neoptera</taxon>
        <taxon>Endopterygota</taxon>
        <taxon>Lepidoptera</taxon>
        <taxon>Glossata</taxon>
        <taxon>Ditrysia</taxon>
        <taxon>Tineoidea</taxon>
        <taxon>Psychidae</taxon>
        <taxon>Oiketicinae</taxon>
        <taxon>Eumeta</taxon>
    </lineage>
</organism>
<accession>A0A4C1Y303</accession>
<keyword evidence="3" id="KW-1185">Reference proteome</keyword>
<name>A0A4C1Y303_EUMVA</name>
<dbReference type="Proteomes" id="UP000299102">
    <property type="component" value="Unassembled WGS sequence"/>
</dbReference>
<proteinExistence type="predicted"/>
<feature type="region of interest" description="Disordered" evidence="1">
    <location>
        <begin position="1"/>
        <end position="31"/>
    </location>
</feature>
<evidence type="ECO:0000313" key="3">
    <source>
        <dbReference type="Proteomes" id="UP000299102"/>
    </source>
</evidence>
<comment type="caution">
    <text evidence="2">The sequence shown here is derived from an EMBL/GenBank/DDBJ whole genome shotgun (WGS) entry which is preliminary data.</text>
</comment>
<feature type="region of interest" description="Disordered" evidence="1">
    <location>
        <begin position="53"/>
        <end position="73"/>
    </location>
</feature>
<evidence type="ECO:0000256" key="1">
    <source>
        <dbReference type="SAM" id="MobiDB-lite"/>
    </source>
</evidence>
<dbReference type="AlphaFoldDB" id="A0A4C1Y303"/>
<gene>
    <name evidence="2" type="ORF">EVAR_54161_1</name>
</gene>
<dbReference type="EMBL" id="BGZK01001033">
    <property type="protein sequence ID" value="GBP69202.1"/>
    <property type="molecule type" value="Genomic_DNA"/>
</dbReference>